<dbReference type="Gene3D" id="3.20.20.80">
    <property type="entry name" value="Glycosidases"/>
    <property type="match status" value="1"/>
</dbReference>
<evidence type="ECO:0000256" key="1">
    <source>
        <dbReference type="SAM" id="SignalP"/>
    </source>
</evidence>
<dbReference type="RefSeq" id="WP_063681348.1">
    <property type="nucleotide sequence ID" value="NZ_LSEF01000099.1"/>
</dbReference>
<name>A0A176YRQ4_9BRAD</name>
<evidence type="ECO:0000313" key="3">
    <source>
        <dbReference type="Proteomes" id="UP000077173"/>
    </source>
</evidence>
<sequence>MIARTILRQALLSIIFAFCSWANALAAPESSAYFLSGPPAEKDTPAYYASLMNLKELSNKIGREGANFNNLMLSFVHPSLIRYTSNDLTCTGLFGYTCTDGKAVSPEPGDPKADFDTLKKIVAELKANGVATYIAVGGWNFSCLPKIYDKTTAKPNSCGPQNEVYDTFPNPATKILRSSFESSITGSNADDAYKNIVSLANDLGVAGIDVDYEEFWHADINAKAWTLTPDKITPPGPDEFKAKLLSDTALIERGMGEDVFDDSMKLNPGSKTTPRAMPRTIEKFAAILKSLDASIKSIKPSLKLSAAAPATGGIPIMSANWSTVAPNSGIDGGAWWGGNLYGLIYNTALLHQAEIDKLSHIGVMSYDLSNASCESAHPDSHIPCDLVGQVNFYYNQFVVWLKNGSGLPADSQFTSSNALVSGSRTRALASVQPRKLLIAPPITVGFEVGQPATGNLPLTKRDLAEILDETVKYSRSGIIMWDLYKDVRSDEHNWNSSWATPKDVLKEACTKMGLSGLIYNCAANIPR</sequence>
<dbReference type="Proteomes" id="UP000077173">
    <property type="component" value="Unassembled WGS sequence"/>
</dbReference>
<accession>A0A176YRQ4</accession>
<reference evidence="2 3" key="1">
    <citation type="submission" date="2016-02" db="EMBL/GenBank/DDBJ databases">
        <title>Draft genome sequence of the strain BR 10247T Bradyrhizobium neotropicale isolated from nodules of Centrolobium paraense.</title>
        <authorList>
            <person name="Simoes-Araujo J.L."/>
            <person name="Barauna A.C."/>
            <person name="Silva K."/>
            <person name="Zilli J.E."/>
        </authorList>
    </citation>
    <scope>NUCLEOTIDE SEQUENCE [LARGE SCALE GENOMIC DNA]</scope>
    <source>
        <strain evidence="2 3">BR 10247</strain>
    </source>
</reference>
<keyword evidence="3" id="KW-1185">Reference proteome</keyword>
<dbReference type="AlphaFoldDB" id="A0A176YRQ4"/>
<evidence type="ECO:0000313" key="2">
    <source>
        <dbReference type="EMBL" id="OAF09226.1"/>
    </source>
</evidence>
<organism evidence="2 3">
    <name type="scientific">Bradyrhizobium neotropicale</name>
    <dbReference type="NCBI Taxonomy" id="1497615"/>
    <lineage>
        <taxon>Bacteria</taxon>
        <taxon>Pseudomonadati</taxon>
        <taxon>Pseudomonadota</taxon>
        <taxon>Alphaproteobacteria</taxon>
        <taxon>Hyphomicrobiales</taxon>
        <taxon>Nitrobacteraceae</taxon>
        <taxon>Bradyrhizobium</taxon>
    </lineage>
</organism>
<protein>
    <submittedName>
        <fullName evidence="2">Toxin</fullName>
    </submittedName>
</protein>
<dbReference type="InterPro" id="IPR017853">
    <property type="entry name" value="GH"/>
</dbReference>
<proteinExistence type="predicted"/>
<gene>
    <name evidence="2" type="ORF">AXW67_26890</name>
</gene>
<feature type="chain" id="PRO_5008054908" evidence="1">
    <location>
        <begin position="27"/>
        <end position="527"/>
    </location>
</feature>
<keyword evidence="1" id="KW-0732">Signal</keyword>
<feature type="signal peptide" evidence="1">
    <location>
        <begin position="1"/>
        <end position="26"/>
    </location>
</feature>
<dbReference type="SUPFAM" id="SSF51445">
    <property type="entry name" value="(Trans)glycosidases"/>
    <property type="match status" value="1"/>
</dbReference>
<comment type="caution">
    <text evidence="2">The sequence shown here is derived from an EMBL/GenBank/DDBJ whole genome shotgun (WGS) entry which is preliminary data.</text>
</comment>
<dbReference type="EMBL" id="LSEF01000099">
    <property type="protein sequence ID" value="OAF09226.1"/>
    <property type="molecule type" value="Genomic_DNA"/>
</dbReference>